<dbReference type="HOGENOM" id="CLU_071769_0_0_2"/>
<dbReference type="Gene3D" id="2.40.50.140">
    <property type="entry name" value="Nucleic acid-binding proteins"/>
    <property type="match status" value="1"/>
</dbReference>
<dbReference type="InterPro" id="IPR026699">
    <property type="entry name" value="Exosome_RNA_bind1/RRP40/RRP4"/>
</dbReference>
<dbReference type="KEGG" id="dka:DKAM_1325"/>
<dbReference type="SMART" id="SM00322">
    <property type="entry name" value="KH"/>
    <property type="match status" value="1"/>
</dbReference>
<dbReference type="GO" id="GO:0005737">
    <property type="term" value="C:cytoplasm"/>
    <property type="evidence" value="ECO:0007669"/>
    <property type="project" value="UniProtKB-SubCell"/>
</dbReference>
<dbReference type="PANTHER" id="PTHR21321:SF4">
    <property type="entry name" value="EXOSOME COMPLEX COMPONENT RRP4"/>
    <property type="match status" value="1"/>
</dbReference>
<dbReference type="GeneID" id="7171376"/>
<dbReference type="Gene3D" id="3.30.1370.10">
    <property type="entry name" value="K Homology domain, type 1"/>
    <property type="match status" value="1"/>
</dbReference>
<dbReference type="eggNOG" id="arCOG00678">
    <property type="taxonomic scope" value="Archaea"/>
</dbReference>
<keyword evidence="3 5" id="KW-0271">Exosome</keyword>
<dbReference type="PANTHER" id="PTHR21321">
    <property type="entry name" value="PNAS-3 RELATED"/>
    <property type="match status" value="1"/>
</dbReference>
<dbReference type="HAMAP" id="MF_00623">
    <property type="entry name" value="Exosome_Rrp4"/>
    <property type="match status" value="1"/>
</dbReference>
<comment type="similarity">
    <text evidence="1 5">Belongs to the RRP4 family.</text>
</comment>
<comment type="function">
    <text evidence="5">Non-catalytic component of the exosome, which is a complex involved in RNA degradation. Increases the RNA binding and the efficiency of RNA degradation. Confers strong poly(A) specificity to the exosome.</text>
</comment>
<accession>B8D6C0</accession>
<dbReference type="Gene3D" id="2.40.50.100">
    <property type="match status" value="1"/>
</dbReference>
<dbReference type="CDD" id="cd05789">
    <property type="entry name" value="S1_Rrp4"/>
    <property type="match status" value="1"/>
</dbReference>
<dbReference type="InterPro" id="IPR004087">
    <property type="entry name" value="KH_dom"/>
</dbReference>
<reference evidence="7 8" key="1">
    <citation type="journal article" date="2009" name="J. Bacteriol.">
        <title>Complete genome sequence of the anaerobic, protein-degrading hyperthermophilic crenarchaeon Desulfurococcus kamchatkensis.</title>
        <authorList>
            <person name="Ravin N.V."/>
            <person name="Mardanov A.V."/>
            <person name="Beletsky A.V."/>
            <person name="Kublanov I.V."/>
            <person name="Kolganova T.V."/>
            <person name="Lebedinsky A.V."/>
            <person name="Chernyh N.A."/>
            <person name="Bonch-Osmolovskaya E.A."/>
            <person name="Skryabin K.G."/>
        </authorList>
    </citation>
    <scope>NUCLEOTIDE SEQUENCE [LARGE SCALE GENOMIC DNA]</scope>
    <source>
        <strain evidence="8">DSM 18924 / JCM 16383 / VKM B-2413 / 1221n</strain>
    </source>
</reference>
<dbReference type="EMBL" id="CP001140">
    <property type="protein sequence ID" value="ACL11651.1"/>
    <property type="molecule type" value="Genomic_DNA"/>
</dbReference>
<dbReference type="SUPFAM" id="SSF54791">
    <property type="entry name" value="Eukaryotic type KH-domain (KH-domain type I)"/>
    <property type="match status" value="1"/>
</dbReference>
<evidence type="ECO:0000256" key="2">
    <source>
        <dbReference type="ARBA" id="ARBA00022490"/>
    </source>
</evidence>
<dbReference type="GO" id="GO:0071051">
    <property type="term" value="P:poly(A)-dependent snoRNA 3'-end processing"/>
    <property type="evidence" value="ECO:0007669"/>
    <property type="project" value="TreeGrafter"/>
</dbReference>
<sequence length="239" mass="26702">MKVLVADRQLVRPGDCLAILEEGIISNEIKRYPDKHIYVLDNKVYSDVLGIVYIEDKDINVIPLESVYYPRKDDTVIGIVDSIGVTSWSIDIRAPYKAILPGSDVIEGFNPITHNLRNYLDTGDLILAKIAIFDRTRDPMLTTKGKGLGKILEGVVVEIKPSKVARLVGKKGSMYNLLSSKSGCDITIAQNGYVWLKCKDEYVTKVLIEAIRLIELKAHIRGLTEEVRVFLESKLGEGK</sequence>
<dbReference type="InterPro" id="IPR048565">
    <property type="entry name" value="S1_RRP4"/>
</dbReference>
<dbReference type="GO" id="GO:0008143">
    <property type="term" value="F:poly(A) binding"/>
    <property type="evidence" value="ECO:0007669"/>
    <property type="project" value="InterPro"/>
</dbReference>
<dbReference type="InterPro" id="IPR012340">
    <property type="entry name" value="NA-bd_OB-fold"/>
</dbReference>
<dbReference type="Proteomes" id="UP000006903">
    <property type="component" value="Chromosome"/>
</dbReference>
<organism evidence="7 8">
    <name type="scientific">Desulfurococcus amylolyticus (strain DSM 18924 / JCM 16383 / VKM B-2413 / 1221n)</name>
    <name type="common">Desulfurococcus kamchatkensis</name>
    <dbReference type="NCBI Taxonomy" id="490899"/>
    <lineage>
        <taxon>Archaea</taxon>
        <taxon>Thermoproteota</taxon>
        <taxon>Thermoprotei</taxon>
        <taxon>Desulfurococcales</taxon>
        <taxon>Desulfurococcaceae</taxon>
        <taxon>Desulfurococcus</taxon>
    </lineage>
</organism>
<proteinExistence type="inferred from homology"/>
<dbReference type="STRING" id="490899.DKAM_1325"/>
<dbReference type="SUPFAM" id="SSF50249">
    <property type="entry name" value="Nucleic acid-binding proteins"/>
    <property type="match status" value="1"/>
</dbReference>
<dbReference type="Pfam" id="PF15985">
    <property type="entry name" value="KH_6"/>
    <property type="match status" value="1"/>
</dbReference>
<comment type="subunit">
    <text evidence="5">Component of the archaeal exosome complex. Forms a trimer of Rrp4 and/or Csl4 subunits. The trimer associates with an hexameric ring-like arrangement composed of 3 Rrp41-Rrp42 heterodimers.</text>
</comment>
<dbReference type="GO" id="GO:0000178">
    <property type="term" value="C:exosome (RNase complex)"/>
    <property type="evidence" value="ECO:0007669"/>
    <property type="project" value="UniProtKB-KW"/>
</dbReference>
<name>B8D6C0_DESA1</name>
<dbReference type="InterPro" id="IPR023474">
    <property type="entry name" value="Rrp4"/>
</dbReference>
<feature type="domain" description="K Homology" evidence="6">
    <location>
        <begin position="151"/>
        <end position="215"/>
    </location>
</feature>
<keyword evidence="4 5" id="KW-0694">RNA-binding</keyword>
<dbReference type="InterPro" id="IPR004088">
    <property type="entry name" value="KH_dom_type_1"/>
</dbReference>
<evidence type="ECO:0000256" key="4">
    <source>
        <dbReference type="ARBA" id="ARBA00022884"/>
    </source>
</evidence>
<dbReference type="SUPFAM" id="SSF110324">
    <property type="entry name" value="Ribosomal L27 protein-like"/>
    <property type="match status" value="1"/>
</dbReference>
<comment type="subcellular location">
    <subcellularLocation>
        <location evidence="5">Cytoplasm</location>
    </subcellularLocation>
</comment>
<dbReference type="Pfam" id="PF21262">
    <property type="entry name" value="RRP40_S1"/>
    <property type="match status" value="1"/>
</dbReference>
<dbReference type="RefSeq" id="WP_012608992.1">
    <property type="nucleotide sequence ID" value="NC_011766.1"/>
</dbReference>
<dbReference type="InterPro" id="IPR036612">
    <property type="entry name" value="KH_dom_type_1_sf"/>
</dbReference>
<dbReference type="NCBIfam" id="NF003181">
    <property type="entry name" value="PRK04163.1-1"/>
    <property type="match status" value="1"/>
</dbReference>
<dbReference type="GO" id="GO:0071034">
    <property type="term" value="P:CUT catabolic process"/>
    <property type="evidence" value="ECO:0007669"/>
    <property type="project" value="TreeGrafter"/>
</dbReference>
<evidence type="ECO:0000256" key="3">
    <source>
        <dbReference type="ARBA" id="ARBA00022835"/>
    </source>
</evidence>
<dbReference type="Pfam" id="PF22625">
    <property type="entry name" value="ECR1_N_2"/>
    <property type="match status" value="1"/>
</dbReference>
<dbReference type="CDD" id="cd22524">
    <property type="entry name" value="KH-I_Rrp4_prokar"/>
    <property type="match status" value="1"/>
</dbReference>
<dbReference type="AlphaFoldDB" id="B8D6C0"/>
<dbReference type="GO" id="GO:0000467">
    <property type="term" value="P:exonucleolytic trimming to generate mature 3'-end of 5.8S rRNA from tricistronic rRNA transcript (SSU-rRNA, 5.8S rRNA, LSU-rRNA)"/>
    <property type="evidence" value="ECO:0007669"/>
    <property type="project" value="TreeGrafter"/>
</dbReference>
<gene>
    <name evidence="5" type="primary">rrp4</name>
    <name evidence="7" type="ordered locus">DKAM_1325</name>
</gene>
<keyword evidence="2 5" id="KW-0963">Cytoplasm</keyword>
<dbReference type="InterPro" id="IPR054371">
    <property type="entry name" value="RRP4_N"/>
</dbReference>
<evidence type="ECO:0000256" key="1">
    <source>
        <dbReference type="ARBA" id="ARBA00009155"/>
    </source>
</evidence>
<protein>
    <recommendedName>
        <fullName evidence="5">Exosome complex component Rrp4</fullName>
    </recommendedName>
</protein>
<evidence type="ECO:0000256" key="5">
    <source>
        <dbReference type="HAMAP-Rule" id="MF_00623"/>
    </source>
</evidence>
<evidence type="ECO:0000259" key="6">
    <source>
        <dbReference type="SMART" id="SM00322"/>
    </source>
</evidence>
<evidence type="ECO:0000313" key="8">
    <source>
        <dbReference type="Proteomes" id="UP000006903"/>
    </source>
</evidence>
<evidence type="ECO:0000313" key="7">
    <source>
        <dbReference type="EMBL" id="ACL11651.1"/>
    </source>
</evidence>
<dbReference type="GO" id="GO:0034475">
    <property type="term" value="P:U4 snRNA 3'-end processing"/>
    <property type="evidence" value="ECO:0007669"/>
    <property type="project" value="TreeGrafter"/>
</dbReference>